<dbReference type="eggNOG" id="ENOG5032YY5">
    <property type="taxonomic scope" value="Bacteria"/>
</dbReference>
<name>L0E2M4_THIND</name>
<dbReference type="KEGG" id="tni:TVNIR_3831"/>
<dbReference type="STRING" id="1255043.TVNIR_3831"/>
<sequence>MSERKQEEVMAEEQASTEGLKFTERLAWLGFMLFFVVVLAIYVARGIGLERDVAEANRELLDAQMQLAQYTQHEVPRPAEVGLTNAQVQAMQRRGIARPELQLARSLLEQPELISHAPVLGGQMYFVPDGIHVLNDRWVLATFEDGHVRGQMLLEYDVAHGNVTWQVLESYLE</sequence>
<dbReference type="EMBL" id="CP003989">
    <property type="protein sequence ID" value="AGA35455.1"/>
    <property type="molecule type" value="Genomic_DNA"/>
</dbReference>
<evidence type="ECO:0000256" key="1">
    <source>
        <dbReference type="SAM" id="Phobius"/>
    </source>
</evidence>
<accession>L0E2M4</accession>
<evidence type="ECO:0000313" key="3">
    <source>
        <dbReference type="Proteomes" id="UP000010809"/>
    </source>
</evidence>
<reference evidence="2" key="1">
    <citation type="submission" date="2015-12" db="EMBL/GenBank/DDBJ databases">
        <authorList>
            <person name="Tikhonova T.V."/>
            <person name="Pavlov A.R."/>
            <person name="Beletsky A.V."/>
            <person name="Mardanov A.V."/>
            <person name="Sorokin D.Y."/>
            <person name="Ravin N.V."/>
            <person name="Popov V.O."/>
        </authorList>
    </citation>
    <scope>NUCLEOTIDE SEQUENCE</scope>
    <source>
        <strain evidence="2">DSM 14787</strain>
    </source>
</reference>
<feature type="transmembrane region" description="Helical" evidence="1">
    <location>
        <begin position="26"/>
        <end position="44"/>
    </location>
</feature>
<evidence type="ECO:0000313" key="2">
    <source>
        <dbReference type="EMBL" id="AGA35455.1"/>
    </source>
</evidence>
<organism evidence="2 3">
    <name type="scientific">Thioalkalivibrio nitratireducens (strain DSM 14787 / UNIQEM 213 / ALEN2)</name>
    <dbReference type="NCBI Taxonomy" id="1255043"/>
    <lineage>
        <taxon>Bacteria</taxon>
        <taxon>Pseudomonadati</taxon>
        <taxon>Pseudomonadota</taxon>
        <taxon>Gammaproteobacteria</taxon>
        <taxon>Chromatiales</taxon>
        <taxon>Ectothiorhodospiraceae</taxon>
        <taxon>Thioalkalivibrio</taxon>
    </lineage>
</organism>
<dbReference type="AlphaFoldDB" id="L0E2M4"/>
<dbReference type="Proteomes" id="UP000010809">
    <property type="component" value="Chromosome"/>
</dbReference>
<gene>
    <name evidence="2" type="ordered locus">TVNIR_3831</name>
</gene>
<dbReference type="HOGENOM" id="CLU_132138_0_0_6"/>
<keyword evidence="1" id="KW-0812">Transmembrane</keyword>
<keyword evidence="1" id="KW-0472">Membrane</keyword>
<keyword evidence="1" id="KW-1133">Transmembrane helix</keyword>
<protein>
    <submittedName>
        <fullName evidence="2">Uncharacterized protein</fullName>
    </submittedName>
</protein>
<keyword evidence="3" id="KW-1185">Reference proteome</keyword>
<dbReference type="PATRIC" id="fig|1255043.3.peg.3866"/>
<proteinExistence type="predicted"/>